<keyword evidence="1" id="KW-1133">Transmembrane helix</keyword>
<evidence type="ECO:0000313" key="2">
    <source>
        <dbReference type="EMBL" id="QEH34805.1"/>
    </source>
</evidence>
<feature type="transmembrane region" description="Helical" evidence="1">
    <location>
        <begin position="119"/>
        <end position="142"/>
    </location>
</feature>
<keyword evidence="1" id="KW-0812">Transmembrane</keyword>
<accession>A0A5B9W3Y8</accession>
<feature type="transmembrane region" description="Helical" evidence="1">
    <location>
        <begin position="88"/>
        <end position="107"/>
    </location>
</feature>
<dbReference type="EMBL" id="CP042997">
    <property type="protein sequence ID" value="QEH34805.1"/>
    <property type="molecule type" value="Genomic_DNA"/>
</dbReference>
<dbReference type="AlphaFoldDB" id="A0A5B9W3Y8"/>
<dbReference type="Proteomes" id="UP000324233">
    <property type="component" value="Chromosome"/>
</dbReference>
<keyword evidence="3" id="KW-1185">Reference proteome</keyword>
<dbReference type="OrthoDB" id="257692at2"/>
<dbReference type="RefSeq" id="WP_148594677.1">
    <property type="nucleotide sequence ID" value="NZ_CP042997.1"/>
</dbReference>
<protein>
    <submittedName>
        <fullName evidence="2">Uncharacterized protein</fullName>
    </submittedName>
</protein>
<name>A0A5B9W3Y8_9BACT</name>
<proteinExistence type="predicted"/>
<dbReference type="KEGG" id="agv:OJF2_33480"/>
<keyword evidence="1" id="KW-0472">Membrane</keyword>
<reference evidence="2 3" key="1">
    <citation type="submission" date="2019-08" db="EMBL/GenBank/DDBJ databases">
        <title>Deep-cultivation of Planctomycetes and their phenomic and genomic characterization uncovers novel biology.</title>
        <authorList>
            <person name="Wiegand S."/>
            <person name="Jogler M."/>
            <person name="Boedeker C."/>
            <person name="Pinto D."/>
            <person name="Vollmers J."/>
            <person name="Rivas-Marin E."/>
            <person name="Kohn T."/>
            <person name="Peeters S.H."/>
            <person name="Heuer A."/>
            <person name="Rast P."/>
            <person name="Oberbeckmann S."/>
            <person name="Bunk B."/>
            <person name="Jeske O."/>
            <person name="Meyerdierks A."/>
            <person name="Storesund J.E."/>
            <person name="Kallscheuer N."/>
            <person name="Luecker S."/>
            <person name="Lage O.M."/>
            <person name="Pohl T."/>
            <person name="Merkel B.J."/>
            <person name="Hornburger P."/>
            <person name="Mueller R.-W."/>
            <person name="Bruemmer F."/>
            <person name="Labrenz M."/>
            <person name="Spormann A.M."/>
            <person name="Op den Camp H."/>
            <person name="Overmann J."/>
            <person name="Amann R."/>
            <person name="Jetten M.S.M."/>
            <person name="Mascher T."/>
            <person name="Medema M.H."/>
            <person name="Devos D.P."/>
            <person name="Kaster A.-K."/>
            <person name="Ovreas L."/>
            <person name="Rohde M."/>
            <person name="Galperin M.Y."/>
            <person name="Jogler C."/>
        </authorList>
    </citation>
    <scope>NUCLEOTIDE SEQUENCE [LARGE SCALE GENOMIC DNA]</scope>
    <source>
        <strain evidence="2 3">OJF2</strain>
    </source>
</reference>
<feature type="transmembrane region" description="Helical" evidence="1">
    <location>
        <begin position="47"/>
        <end position="68"/>
    </location>
</feature>
<evidence type="ECO:0000313" key="3">
    <source>
        <dbReference type="Proteomes" id="UP000324233"/>
    </source>
</evidence>
<evidence type="ECO:0000256" key="1">
    <source>
        <dbReference type="SAM" id="Phobius"/>
    </source>
</evidence>
<feature type="transmembrane region" description="Helical" evidence="1">
    <location>
        <begin position="148"/>
        <end position="171"/>
    </location>
</feature>
<feature type="transmembrane region" description="Helical" evidence="1">
    <location>
        <begin position="225"/>
        <end position="245"/>
    </location>
</feature>
<sequence length="279" mass="29995">MVLGEDGVKGERGLRAWFRDLDRILGGDLTGLTTLRERGLGISARRLSACVVILSMVYGACMGTFAAFGSKGPNLMQVVASMIKVPLLFYLTLLVTLPSLYVFNALVGSRLSLAAVLRLLVASLGVNVAVLASLGPIVAFFSVCTTSYPFMVLFNVAIFAAAGAFGLRFLLQTLHRLNLAASPRPAPPSPPPPPGAAEAWVEVEAEPAGPLEAVPDRAIANHVRLVFRIWVVVFGLVGAQMGWVLRPFIGNPNIPFTWFRARESNFFLAVLQAFSHLFG</sequence>
<organism evidence="2 3">
    <name type="scientific">Aquisphaera giovannonii</name>
    <dbReference type="NCBI Taxonomy" id="406548"/>
    <lineage>
        <taxon>Bacteria</taxon>
        <taxon>Pseudomonadati</taxon>
        <taxon>Planctomycetota</taxon>
        <taxon>Planctomycetia</taxon>
        <taxon>Isosphaerales</taxon>
        <taxon>Isosphaeraceae</taxon>
        <taxon>Aquisphaera</taxon>
    </lineage>
</organism>
<gene>
    <name evidence="2" type="ORF">OJF2_33480</name>
</gene>